<dbReference type="CDD" id="cd06260">
    <property type="entry name" value="DUF820-like"/>
    <property type="match status" value="1"/>
</dbReference>
<dbReference type="InterPro" id="IPR012296">
    <property type="entry name" value="Nuclease_put_TT1808"/>
</dbReference>
<dbReference type="PANTHER" id="PTHR35400:SF3">
    <property type="entry name" value="SLL1072 PROTEIN"/>
    <property type="match status" value="1"/>
</dbReference>
<gene>
    <name evidence="2" type="ORF">GCM10012284_44440</name>
</gene>
<dbReference type="InterPro" id="IPR011335">
    <property type="entry name" value="Restrct_endonuc-II-like"/>
</dbReference>
<dbReference type="PANTHER" id="PTHR35400">
    <property type="entry name" value="SLR1083 PROTEIN"/>
    <property type="match status" value="1"/>
</dbReference>
<dbReference type="Proteomes" id="UP000656042">
    <property type="component" value="Unassembled WGS sequence"/>
</dbReference>
<dbReference type="EMBL" id="BMMX01000023">
    <property type="protein sequence ID" value="GGL04948.1"/>
    <property type="molecule type" value="Genomic_DNA"/>
</dbReference>
<keyword evidence="3" id="KW-1185">Reference proteome</keyword>
<name>A0A8J3C3R6_9ACTN</name>
<dbReference type="InterPro" id="IPR008538">
    <property type="entry name" value="Uma2"/>
</dbReference>
<accession>A0A8J3C3R6</accession>
<dbReference type="SUPFAM" id="SSF52980">
    <property type="entry name" value="Restriction endonuclease-like"/>
    <property type="match status" value="1"/>
</dbReference>
<proteinExistence type="predicted"/>
<organism evidence="2 3">
    <name type="scientific">Mangrovihabitans endophyticus</name>
    <dbReference type="NCBI Taxonomy" id="1751298"/>
    <lineage>
        <taxon>Bacteria</taxon>
        <taxon>Bacillati</taxon>
        <taxon>Actinomycetota</taxon>
        <taxon>Actinomycetes</taxon>
        <taxon>Micromonosporales</taxon>
        <taxon>Micromonosporaceae</taxon>
        <taxon>Mangrovihabitans</taxon>
    </lineage>
</organism>
<reference evidence="2" key="2">
    <citation type="submission" date="2020-09" db="EMBL/GenBank/DDBJ databases">
        <authorList>
            <person name="Sun Q."/>
            <person name="Zhou Y."/>
        </authorList>
    </citation>
    <scope>NUCLEOTIDE SEQUENCE</scope>
    <source>
        <strain evidence="2">CGMCC 4.7299</strain>
    </source>
</reference>
<dbReference type="Pfam" id="PF05685">
    <property type="entry name" value="Uma2"/>
    <property type="match status" value="1"/>
</dbReference>
<comment type="caution">
    <text evidence="2">The sequence shown here is derived from an EMBL/GenBank/DDBJ whole genome shotgun (WGS) entry which is preliminary data.</text>
</comment>
<sequence>MDANDPEVPMTTALFDTETPAPMSFGLPMSEERYLAIGKTRERIELFDGSLYMTPAPTPRHQIVSRRLANALEPEADHRHVLEAVNVRLKRGRVLIPDVVVASADIDVDESVIDVAQVSLVCEIVSPSNANVDRVLKMHYYAAAGIPWYLLVDHRSGTLHLYELTGSHYIEHSTAERGQTLELTEPVTVSLCPDDLLPPR</sequence>
<feature type="domain" description="Putative restriction endonuclease" evidence="1">
    <location>
        <begin position="32"/>
        <end position="187"/>
    </location>
</feature>
<dbReference type="Gene3D" id="3.90.1570.10">
    <property type="entry name" value="tt1808, chain A"/>
    <property type="match status" value="1"/>
</dbReference>
<evidence type="ECO:0000313" key="2">
    <source>
        <dbReference type="EMBL" id="GGL04948.1"/>
    </source>
</evidence>
<dbReference type="RefSeq" id="WP_373292844.1">
    <property type="nucleotide sequence ID" value="NZ_BMMX01000023.1"/>
</dbReference>
<evidence type="ECO:0000259" key="1">
    <source>
        <dbReference type="Pfam" id="PF05685"/>
    </source>
</evidence>
<dbReference type="AlphaFoldDB" id="A0A8J3C3R6"/>
<reference evidence="2" key="1">
    <citation type="journal article" date="2014" name="Int. J. Syst. Evol. Microbiol.">
        <title>Complete genome sequence of Corynebacterium casei LMG S-19264T (=DSM 44701T), isolated from a smear-ripened cheese.</title>
        <authorList>
            <consortium name="US DOE Joint Genome Institute (JGI-PGF)"/>
            <person name="Walter F."/>
            <person name="Albersmeier A."/>
            <person name="Kalinowski J."/>
            <person name="Ruckert C."/>
        </authorList>
    </citation>
    <scope>NUCLEOTIDE SEQUENCE</scope>
    <source>
        <strain evidence="2">CGMCC 4.7299</strain>
    </source>
</reference>
<evidence type="ECO:0000313" key="3">
    <source>
        <dbReference type="Proteomes" id="UP000656042"/>
    </source>
</evidence>
<protein>
    <recommendedName>
        <fullName evidence="1">Putative restriction endonuclease domain-containing protein</fullName>
    </recommendedName>
</protein>